<feature type="region of interest" description="Disordered" evidence="1">
    <location>
        <begin position="398"/>
        <end position="418"/>
    </location>
</feature>
<proteinExistence type="predicted"/>
<accession>A0A9P5Q2K4</accession>
<protein>
    <submittedName>
        <fullName evidence="2">Uncharacterized protein</fullName>
    </submittedName>
</protein>
<dbReference type="AlphaFoldDB" id="A0A9P5Q2K4"/>
<dbReference type="OrthoDB" id="544277at2759"/>
<dbReference type="Proteomes" id="UP000772434">
    <property type="component" value="Unassembled WGS sequence"/>
</dbReference>
<evidence type="ECO:0000313" key="2">
    <source>
        <dbReference type="EMBL" id="KAF9074333.1"/>
    </source>
</evidence>
<gene>
    <name evidence="2" type="ORF">BDP27DRAFT_1359454</name>
</gene>
<comment type="caution">
    <text evidence="2">The sequence shown here is derived from an EMBL/GenBank/DDBJ whole genome shotgun (WGS) entry which is preliminary data.</text>
</comment>
<keyword evidence="3" id="KW-1185">Reference proteome</keyword>
<name>A0A9P5Q2K4_9AGAR</name>
<evidence type="ECO:0000313" key="3">
    <source>
        <dbReference type="Proteomes" id="UP000772434"/>
    </source>
</evidence>
<sequence>MQEQAGENASRPYAGAELSLLQGKLHIPLPVGLVTAVFRIWMVVRVTCYNELLRPKYVVNRLKALILINCEKKSLYVHVMYERRQGTQKLSGGWLTMGIYIELAEANAHNADRMMVLRDLTLFSPLPVDQLHHFRSSDRSEVIGARSRRVNLRSFLGLFSLHMGNHVGTTLERHYHKFTTQCGLLKINRTAAPAPIPKPMSTQLPFNLTRGRQKFLIREAKQESEELDNIAWGAAEAFLEMGDELFCWVLRTIAGYELHQFYHFVFKAAMLSGGRVVVAEIVYGSDSPPMPQDLSAVGLGGNIAAAAIWYRPREILRIMPCLRGGCLAPTWNWGIRGMKCILTSKRFEGQGSYGLWQSSSTGIVPPFLLESTSERSRARYLHLGFEIMEPWSNIGRGKVDSKRCTSRPGNKANSKKPSDKLEGITFSCMINLKGTVGLQKHTGERRTTKSKAKKRMRLLAVEDSSASQVVEYVTLVTLDLSNSLQYRYFFKDRILKKAFESASYLEKKRRTIVLRRFDSANQILLEVCLVLCGSKG</sequence>
<dbReference type="EMBL" id="JADNRY010000013">
    <property type="protein sequence ID" value="KAF9074333.1"/>
    <property type="molecule type" value="Genomic_DNA"/>
</dbReference>
<evidence type="ECO:0000256" key="1">
    <source>
        <dbReference type="SAM" id="MobiDB-lite"/>
    </source>
</evidence>
<organism evidence="2 3">
    <name type="scientific">Rhodocollybia butyracea</name>
    <dbReference type="NCBI Taxonomy" id="206335"/>
    <lineage>
        <taxon>Eukaryota</taxon>
        <taxon>Fungi</taxon>
        <taxon>Dikarya</taxon>
        <taxon>Basidiomycota</taxon>
        <taxon>Agaricomycotina</taxon>
        <taxon>Agaricomycetes</taxon>
        <taxon>Agaricomycetidae</taxon>
        <taxon>Agaricales</taxon>
        <taxon>Marasmiineae</taxon>
        <taxon>Omphalotaceae</taxon>
        <taxon>Rhodocollybia</taxon>
    </lineage>
</organism>
<reference evidence="2" key="1">
    <citation type="submission" date="2020-11" db="EMBL/GenBank/DDBJ databases">
        <authorList>
            <consortium name="DOE Joint Genome Institute"/>
            <person name="Ahrendt S."/>
            <person name="Riley R."/>
            <person name="Andreopoulos W."/>
            <person name="Labutti K."/>
            <person name="Pangilinan J."/>
            <person name="Ruiz-Duenas F.J."/>
            <person name="Barrasa J.M."/>
            <person name="Sanchez-Garcia M."/>
            <person name="Camarero S."/>
            <person name="Miyauchi S."/>
            <person name="Serrano A."/>
            <person name="Linde D."/>
            <person name="Babiker R."/>
            <person name="Drula E."/>
            <person name="Ayuso-Fernandez I."/>
            <person name="Pacheco R."/>
            <person name="Padilla G."/>
            <person name="Ferreira P."/>
            <person name="Barriuso J."/>
            <person name="Kellner H."/>
            <person name="Castanera R."/>
            <person name="Alfaro M."/>
            <person name="Ramirez L."/>
            <person name="Pisabarro A.G."/>
            <person name="Kuo A."/>
            <person name="Tritt A."/>
            <person name="Lipzen A."/>
            <person name="He G."/>
            <person name="Yan M."/>
            <person name="Ng V."/>
            <person name="Cullen D."/>
            <person name="Martin F."/>
            <person name="Rosso M.-N."/>
            <person name="Henrissat B."/>
            <person name="Hibbett D."/>
            <person name="Martinez A.T."/>
            <person name="Grigoriev I.V."/>
        </authorList>
    </citation>
    <scope>NUCLEOTIDE SEQUENCE</scope>
    <source>
        <strain evidence="2">AH 40177</strain>
    </source>
</reference>